<accession>A0AAD7EX79</accession>
<dbReference type="Proteomes" id="UP001218218">
    <property type="component" value="Unassembled WGS sequence"/>
</dbReference>
<evidence type="ECO:0000313" key="2">
    <source>
        <dbReference type="Proteomes" id="UP001218218"/>
    </source>
</evidence>
<gene>
    <name evidence="1" type="ORF">DFH08DRAFT_690918</name>
</gene>
<evidence type="ECO:0000313" key="1">
    <source>
        <dbReference type="EMBL" id="KAJ7355966.1"/>
    </source>
</evidence>
<name>A0AAD7EX79_9AGAR</name>
<sequence>LEYHQWCAKTGFVSRLAADVKERKQAEVAAEAEAKRLHQQTLEPHLREKPERVVPYSNQLWCNAALEWLIATDQACIPFFHITETVLTDSHSADFHAQSPQIQDNDRYRCLCDRRCHHPGMRSTREEIMKLFHEQMDKLRTRLHVSTE</sequence>
<keyword evidence="2" id="KW-1185">Reference proteome</keyword>
<protein>
    <submittedName>
        <fullName evidence="1">Uncharacterized protein</fullName>
    </submittedName>
</protein>
<proteinExistence type="predicted"/>
<dbReference type="EMBL" id="JARIHO010000009">
    <property type="protein sequence ID" value="KAJ7355966.1"/>
    <property type="molecule type" value="Genomic_DNA"/>
</dbReference>
<organism evidence="1 2">
    <name type="scientific">Mycena albidolilacea</name>
    <dbReference type="NCBI Taxonomy" id="1033008"/>
    <lineage>
        <taxon>Eukaryota</taxon>
        <taxon>Fungi</taxon>
        <taxon>Dikarya</taxon>
        <taxon>Basidiomycota</taxon>
        <taxon>Agaricomycotina</taxon>
        <taxon>Agaricomycetes</taxon>
        <taxon>Agaricomycetidae</taxon>
        <taxon>Agaricales</taxon>
        <taxon>Marasmiineae</taxon>
        <taxon>Mycenaceae</taxon>
        <taxon>Mycena</taxon>
    </lineage>
</organism>
<reference evidence="1" key="1">
    <citation type="submission" date="2023-03" db="EMBL/GenBank/DDBJ databases">
        <title>Massive genome expansion in bonnet fungi (Mycena s.s.) driven by repeated elements and novel gene families across ecological guilds.</title>
        <authorList>
            <consortium name="Lawrence Berkeley National Laboratory"/>
            <person name="Harder C.B."/>
            <person name="Miyauchi S."/>
            <person name="Viragh M."/>
            <person name="Kuo A."/>
            <person name="Thoen E."/>
            <person name="Andreopoulos B."/>
            <person name="Lu D."/>
            <person name="Skrede I."/>
            <person name="Drula E."/>
            <person name="Henrissat B."/>
            <person name="Morin E."/>
            <person name="Kohler A."/>
            <person name="Barry K."/>
            <person name="LaButti K."/>
            <person name="Morin E."/>
            <person name="Salamov A."/>
            <person name="Lipzen A."/>
            <person name="Mereny Z."/>
            <person name="Hegedus B."/>
            <person name="Baldrian P."/>
            <person name="Stursova M."/>
            <person name="Weitz H."/>
            <person name="Taylor A."/>
            <person name="Grigoriev I.V."/>
            <person name="Nagy L.G."/>
            <person name="Martin F."/>
            <person name="Kauserud H."/>
        </authorList>
    </citation>
    <scope>NUCLEOTIDE SEQUENCE</scope>
    <source>
        <strain evidence="1">CBHHK002</strain>
    </source>
</reference>
<feature type="non-terminal residue" evidence="1">
    <location>
        <position position="1"/>
    </location>
</feature>
<comment type="caution">
    <text evidence="1">The sequence shown here is derived from an EMBL/GenBank/DDBJ whole genome shotgun (WGS) entry which is preliminary data.</text>
</comment>
<dbReference type="AlphaFoldDB" id="A0AAD7EX79"/>